<evidence type="ECO:0000313" key="10">
    <source>
        <dbReference type="Proteomes" id="UP000007383"/>
    </source>
</evidence>
<dbReference type="GO" id="GO:0004631">
    <property type="term" value="F:phosphomevalonate kinase activity"/>
    <property type="evidence" value="ECO:0007669"/>
    <property type="project" value="UniProtKB-EC"/>
</dbReference>
<dbReference type="Pfam" id="PF00288">
    <property type="entry name" value="GHMP_kinases_N"/>
    <property type="match status" value="1"/>
</dbReference>
<organism evidence="9 10">
    <name type="scientific">Spirochaeta africana (strain ATCC 700263 / DSM 8902 / Z-7692)</name>
    <dbReference type="NCBI Taxonomy" id="889378"/>
    <lineage>
        <taxon>Bacteria</taxon>
        <taxon>Pseudomonadati</taxon>
        <taxon>Spirochaetota</taxon>
        <taxon>Spirochaetia</taxon>
        <taxon>Spirochaetales</taxon>
        <taxon>Spirochaetaceae</taxon>
        <taxon>Spirochaeta</taxon>
    </lineage>
</organism>
<keyword evidence="5 9" id="KW-0418">Kinase</keyword>
<dbReference type="Gene3D" id="3.30.230.10">
    <property type="match status" value="1"/>
</dbReference>
<evidence type="ECO:0000259" key="8">
    <source>
        <dbReference type="Pfam" id="PF00288"/>
    </source>
</evidence>
<keyword evidence="4" id="KW-0547">Nucleotide-binding</keyword>
<dbReference type="PANTHER" id="PTHR31814:SF2">
    <property type="entry name" value="PHOSPHOMEVALONATE KINASE"/>
    <property type="match status" value="1"/>
</dbReference>
<accession>H9UG35</accession>
<evidence type="ECO:0000256" key="3">
    <source>
        <dbReference type="ARBA" id="ARBA00022679"/>
    </source>
</evidence>
<keyword evidence="3" id="KW-0808">Transferase</keyword>
<dbReference type="HOGENOM" id="CLU_890454_0_0_12"/>
<feature type="region of interest" description="Disordered" evidence="7">
    <location>
        <begin position="341"/>
        <end position="363"/>
    </location>
</feature>
<dbReference type="RefSeq" id="WP_014454476.1">
    <property type="nucleotide sequence ID" value="NC_017098.1"/>
</dbReference>
<dbReference type="KEGG" id="sfc:Spiaf_0373"/>
<gene>
    <name evidence="9" type="ordered locus">Spiaf_0373</name>
</gene>
<dbReference type="SUPFAM" id="SSF54211">
    <property type="entry name" value="Ribosomal protein S5 domain 2-like"/>
    <property type="match status" value="1"/>
</dbReference>
<evidence type="ECO:0000256" key="7">
    <source>
        <dbReference type="SAM" id="MobiDB-lite"/>
    </source>
</evidence>
<feature type="domain" description="GHMP kinase N-terminal" evidence="8">
    <location>
        <begin position="139"/>
        <end position="200"/>
    </location>
</feature>
<keyword evidence="10" id="KW-1185">Reference proteome</keyword>
<reference evidence="10" key="1">
    <citation type="journal article" date="2013" name="Stand. Genomic Sci.">
        <title>Complete genome sequence of the halophilic bacterium Spirochaeta africana type strain (Z-7692(T)) from the alkaline Lake Magadi in the East African Rift.</title>
        <authorList>
            <person name="Liolos K."/>
            <person name="Abt B."/>
            <person name="Scheuner C."/>
            <person name="Teshima H."/>
            <person name="Held B."/>
            <person name="Lapidus A."/>
            <person name="Nolan M."/>
            <person name="Lucas S."/>
            <person name="Deshpande S."/>
            <person name="Cheng J.F."/>
            <person name="Tapia R."/>
            <person name="Goodwin L.A."/>
            <person name="Pitluck S."/>
            <person name="Pagani I."/>
            <person name="Ivanova N."/>
            <person name="Mavromatis K."/>
            <person name="Mikhailova N."/>
            <person name="Huntemann M."/>
            <person name="Pati A."/>
            <person name="Chen A."/>
            <person name="Palaniappan K."/>
            <person name="Land M."/>
            <person name="Rohde M."/>
            <person name="Tindall B.J."/>
            <person name="Detter J.C."/>
            <person name="Goker M."/>
            <person name="Bristow J."/>
            <person name="Eisen J.A."/>
            <person name="Markowitz V."/>
            <person name="Hugenholtz P."/>
            <person name="Woyke T."/>
            <person name="Klenk H.P."/>
            <person name="Kyrpides N.C."/>
        </authorList>
    </citation>
    <scope>NUCLEOTIDE SEQUENCE</scope>
    <source>
        <strain evidence="10">ATCC 700263 / DSM 8902 / Z-7692</strain>
    </source>
</reference>
<dbReference type="Proteomes" id="UP000007383">
    <property type="component" value="Chromosome"/>
</dbReference>
<dbReference type="PANTHER" id="PTHR31814">
    <property type="match status" value="1"/>
</dbReference>
<dbReference type="GO" id="GO:0005524">
    <property type="term" value="F:ATP binding"/>
    <property type="evidence" value="ECO:0007669"/>
    <property type="project" value="UniProtKB-KW"/>
</dbReference>
<proteinExistence type="predicted"/>
<dbReference type="InterPro" id="IPR006204">
    <property type="entry name" value="GHMP_kinase_N_dom"/>
</dbReference>
<comment type="pathway">
    <text evidence="1">Isoprenoid biosynthesis; isopentenyl diphosphate biosynthesis via mevalonate pathway; isopentenyl diphosphate from (R)-mevalonate: step 2/3.</text>
</comment>
<evidence type="ECO:0000256" key="4">
    <source>
        <dbReference type="ARBA" id="ARBA00022741"/>
    </source>
</evidence>
<dbReference type="PATRIC" id="fig|889378.3.peg.377"/>
<dbReference type="InterPro" id="IPR020568">
    <property type="entry name" value="Ribosomal_Su5_D2-typ_SF"/>
</dbReference>
<dbReference type="InterPro" id="IPR014721">
    <property type="entry name" value="Ribsml_uS5_D2-typ_fold_subgr"/>
</dbReference>
<dbReference type="EC" id="2.7.4.2" evidence="2"/>
<sequence>MSRVVFTVPASFLLTGEYFVTEPGQPGLAIAADPCATVLIEPAQTLCFRSSWGSSAGSGADISWGSSAGNGPGSNSACNAPQQITADDSPLLAAVLDEWQQAVGSLADLHWPAAAGRTAPLQGARITVDTGRFFHADGSKRGFGSSAAACVGFCTALAWLHPNSRSFDRRRITGIAVQAHRRFQGGRGSGYDVTAAVYGGAGLFTGGDCPDWEPLPQLLPLLSPLWLLNTEPVSTPQSILGYSGFRHRHPARCEQLRQRNVLLHRQLAELCDTPRPSAADLLQLLSRARDIGIELGREIGVPAEPSGTLIQQLHEVPLVKAVGAGSETLMVFGHPRRPAPAAEPLLPLPAGTPLPSSLHPEEP</sequence>
<name>H9UG35_SPIAZ</name>
<protein>
    <recommendedName>
        <fullName evidence="2">phosphomevalonate kinase</fullName>
        <ecNumber evidence="2">2.7.4.2</ecNumber>
    </recommendedName>
</protein>
<evidence type="ECO:0000256" key="5">
    <source>
        <dbReference type="ARBA" id="ARBA00022777"/>
    </source>
</evidence>
<dbReference type="OrthoDB" id="370979at2"/>
<keyword evidence="6" id="KW-0067">ATP-binding</keyword>
<dbReference type="STRING" id="889378.Spiaf_0373"/>
<evidence type="ECO:0000256" key="1">
    <source>
        <dbReference type="ARBA" id="ARBA00005017"/>
    </source>
</evidence>
<evidence type="ECO:0000313" key="9">
    <source>
        <dbReference type="EMBL" id="AFG36478.1"/>
    </source>
</evidence>
<dbReference type="GO" id="GO:0019287">
    <property type="term" value="P:isopentenyl diphosphate biosynthetic process, mevalonate pathway"/>
    <property type="evidence" value="ECO:0007669"/>
    <property type="project" value="TreeGrafter"/>
</dbReference>
<dbReference type="InterPro" id="IPR035102">
    <property type="entry name" value="Phosphomevalonate_kinase"/>
</dbReference>
<evidence type="ECO:0000256" key="6">
    <source>
        <dbReference type="ARBA" id="ARBA00022840"/>
    </source>
</evidence>
<evidence type="ECO:0000256" key="2">
    <source>
        <dbReference type="ARBA" id="ARBA00012958"/>
    </source>
</evidence>
<dbReference type="eggNOG" id="COG1577">
    <property type="taxonomic scope" value="Bacteria"/>
</dbReference>
<dbReference type="EMBL" id="CP003282">
    <property type="protein sequence ID" value="AFG36478.1"/>
    <property type="molecule type" value="Genomic_DNA"/>
</dbReference>
<dbReference type="AlphaFoldDB" id="H9UG35"/>